<dbReference type="AlphaFoldDB" id="A0AAQ3P2C3"/>
<dbReference type="EMBL" id="CP144699">
    <property type="protein sequence ID" value="WVZ19585.1"/>
    <property type="molecule type" value="Genomic_DNA"/>
</dbReference>
<dbReference type="Proteomes" id="UP001374535">
    <property type="component" value="Chromosome 2"/>
</dbReference>
<evidence type="ECO:0000313" key="2">
    <source>
        <dbReference type="Proteomes" id="UP001374535"/>
    </source>
</evidence>
<accession>A0AAQ3P2C3</accession>
<proteinExistence type="predicted"/>
<evidence type="ECO:0000313" key="1">
    <source>
        <dbReference type="EMBL" id="WVZ19585.1"/>
    </source>
</evidence>
<sequence>MTRFPGALTTSFSAWAAIERLSFPPSIAMPSSIIASDKATAASYMSVPSPSSLAAYIQLPLALTSEREVTCAHTRFVNASPTANRAIALGSNRPLIGCSPMAQAPPVKSLKV</sequence>
<organism evidence="1 2">
    <name type="scientific">Vigna mungo</name>
    <name type="common">Black gram</name>
    <name type="synonym">Phaseolus mungo</name>
    <dbReference type="NCBI Taxonomy" id="3915"/>
    <lineage>
        <taxon>Eukaryota</taxon>
        <taxon>Viridiplantae</taxon>
        <taxon>Streptophyta</taxon>
        <taxon>Embryophyta</taxon>
        <taxon>Tracheophyta</taxon>
        <taxon>Spermatophyta</taxon>
        <taxon>Magnoliopsida</taxon>
        <taxon>eudicotyledons</taxon>
        <taxon>Gunneridae</taxon>
        <taxon>Pentapetalae</taxon>
        <taxon>rosids</taxon>
        <taxon>fabids</taxon>
        <taxon>Fabales</taxon>
        <taxon>Fabaceae</taxon>
        <taxon>Papilionoideae</taxon>
        <taxon>50 kb inversion clade</taxon>
        <taxon>NPAAA clade</taxon>
        <taxon>indigoferoid/millettioid clade</taxon>
        <taxon>Phaseoleae</taxon>
        <taxon>Vigna</taxon>
    </lineage>
</organism>
<gene>
    <name evidence="1" type="ORF">V8G54_006907</name>
</gene>
<keyword evidence="2" id="KW-1185">Reference proteome</keyword>
<protein>
    <submittedName>
        <fullName evidence="1">Uncharacterized protein</fullName>
    </submittedName>
</protein>
<reference evidence="1 2" key="1">
    <citation type="journal article" date="2023" name="Life. Sci Alliance">
        <title>Evolutionary insights into 3D genome organization and epigenetic landscape of Vigna mungo.</title>
        <authorList>
            <person name="Junaid A."/>
            <person name="Singh B."/>
            <person name="Bhatia S."/>
        </authorList>
    </citation>
    <scope>NUCLEOTIDE SEQUENCE [LARGE SCALE GENOMIC DNA]</scope>
    <source>
        <strain evidence="1">Urdbean</strain>
    </source>
</reference>
<name>A0AAQ3P2C3_VIGMU</name>